<dbReference type="Proteomes" id="UP000625079">
    <property type="component" value="Unassembled WGS sequence"/>
</dbReference>
<dbReference type="Proteomes" id="UP000593880">
    <property type="component" value="Chromosome"/>
</dbReference>
<protein>
    <submittedName>
        <fullName evidence="3">Uncharacterized protein</fullName>
    </submittedName>
</protein>
<evidence type="ECO:0000313" key="4">
    <source>
        <dbReference type="EMBL" id="QOZ61179.1"/>
    </source>
</evidence>
<keyword evidence="2" id="KW-0472">Membrane</keyword>
<reference evidence="4 5" key="2">
    <citation type="submission" date="2018-06" db="EMBL/GenBank/DDBJ databases">
        <title>Comparative genomics of rhizobia nodulating Arachis hypogaea in China.</title>
        <authorList>
            <person name="Li Y."/>
        </authorList>
    </citation>
    <scope>NUCLEOTIDE SEQUENCE [LARGE SCALE GENOMIC DNA]</scope>
    <source>
        <strain evidence="4 5">CCBAU 51658</strain>
    </source>
</reference>
<evidence type="ECO:0000313" key="5">
    <source>
        <dbReference type="Proteomes" id="UP000593880"/>
    </source>
</evidence>
<keyword evidence="5" id="KW-1185">Reference proteome</keyword>
<evidence type="ECO:0000256" key="1">
    <source>
        <dbReference type="SAM" id="MobiDB-lite"/>
    </source>
</evidence>
<dbReference type="AlphaFoldDB" id="A0A410V8T8"/>
<evidence type="ECO:0000313" key="3">
    <source>
        <dbReference type="EMBL" id="GGI28554.1"/>
    </source>
</evidence>
<reference evidence="3" key="3">
    <citation type="submission" date="2022-12" db="EMBL/GenBank/DDBJ databases">
        <authorList>
            <person name="Sun Q."/>
            <person name="Zhou Y."/>
        </authorList>
    </citation>
    <scope>NUCLEOTIDE SEQUENCE</scope>
    <source>
        <strain evidence="3">CGMCC 1.15034</strain>
    </source>
</reference>
<evidence type="ECO:0000313" key="6">
    <source>
        <dbReference type="Proteomes" id="UP000625079"/>
    </source>
</evidence>
<dbReference type="OrthoDB" id="8244016at2"/>
<gene>
    <name evidence="3" type="ORF">GCM10010987_49980</name>
    <name evidence="4" type="ORF">XH86_22425</name>
</gene>
<feature type="transmembrane region" description="Helical" evidence="2">
    <location>
        <begin position="34"/>
        <end position="53"/>
    </location>
</feature>
<accession>A0A410V8T8</accession>
<feature type="region of interest" description="Disordered" evidence="1">
    <location>
        <begin position="1"/>
        <end position="26"/>
    </location>
</feature>
<keyword evidence="2" id="KW-0812">Transmembrane</keyword>
<reference evidence="3" key="1">
    <citation type="journal article" date="2014" name="Int. J. Syst. Evol. Microbiol.">
        <title>Complete genome sequence of Corynebacterium casei LMG S-19264T (=DSM 44701T), isolated from a smear-ripened cheese.</title>
        <authorList>
            <consortium name="US DOE Joint Genome Institute (JGI-PGF)"/>
            <person name="Walter F."/>
            <person name="Albersmeier A."/>
            <person name="Kalinowski J."/>
            <person name="Ruckert C."/>
        </authorList>
    </citation>
    <scope>NUCLEOTIDE SEQUENCE</scope>
    <source>
        <strain evidence="3">CGMCC 1.15034</strain>
    </source>
</reference>
<dbReference type="EMBL" id="CP030057">
    <property type="protein sequence ID" value="QOZ61179.1"/>
    <property type="molecule type" value="Genomic_DNA"/>
</dbReference>
<organism evidence="3 6">
    <name type="scientific">Bradyrhizobium guangdongense</name>
    <dbReference type="NCBI Taxonomy" id="1325090"/>
    <lineage>
        <taxon>Bacteria</taxon>
        <taxon>Pseudomonadati</taxon>
        <taxon>Pseudomonadota</taxon>
        <taxon>Alphaproteobacteria</taxon>
        <taxon>Hyphomicrobiales</taxon>
        <taxon>Nitrobacteraceae</taxon>
        <taxon>Bradyrhizobium</taxon>
    </lineage>
</organism>
<dbReference type="EMBL" id="BMHC01000012">
    <property type="protein sequence ID" value="GGI28554.1"/>
    <property type="molecule type" value="Genomic_DNA"/>
</dbReference>
<name>A0A410V8T8_9BRAD</name>
<sequence>MSELGSRAKPSIKPTVKFGANPSQQTEKYPRPTLALALLMAAVVACGLHALFISGPATRVAAEEQHERTIAEENREVCGRLGISPDTAQFTICSGELAVVRRRQTDRDEAAAMGVL</sequence>
<dbReference type="RefSeq" id="WP_128966770.1">
    <property type="nucleotide sequence ID" value="NZ_BMHC01000012.1"/>
</dbReference>
<proteinExistence type="predicted"/>
<keyword evidence="2" id="KW-1133">Transmembrane helix</keyword>
<evidence type="ECO:0000256" key="2">
    <source>
        <dbReference type="SAM" id="Phobius"/>
    </source>
</evidence>